<dbReference type="EMBL" id="QFQD01000010">
    <property type="protein sequence ID" value="PZQ84398.1"/>
    <property type="molecule type" value="Genomic_DNA"/>
</dbReference>
<evidence type="ECO:0000256" key="1">
    <source>
        <dbReference type="SAM" id="MobiDB-lite"/>
    </source>
</evidence>
<feature type="region of interest" description="Disordered" evidence="1">
    <location>
        <begin position="167"/>
        <end position="189"/>
    </location>
</feature>
<dbReference type="AlphaFoldDB" id="A0A2W5R3A3"/>
<proteinExistence type="predicted"/>
<organism evidence="2 3">
    <name type="scientific">Ancylobacter novellus</name>
    <name type="common">Thiobacillus novellus</name>
    <dbReference type="NCBI Taxonomy" id="921"/>
    <lineage>
        <taxon>Bacteria</taxon>
        <taxon>Pseudomonadati</taxon>
        <taxon>Pseudomonadota</taxon>
        <taxon>Alphaproteobacteria</taxon>
        <taxon>Hyphomicrobiales</taxon>
        <taxon>Xanthobacteraceae</taxon>
        <taxon>Ancylobacter</taxon>
    </lineage>
</organism>
<dbReference type="Pfam" id="PF06282">
    <property type="entry name" value="DUF1036"/>
    <property type="match status" value="1"/>
</dbReference>
<name>A0A2W5R3A3_ANCNO</name>
<evidence type="ECO:0000313" key="2">
    <source>
        <dbReference type="EMBL" id="PZQ84398.1"/>
    </source>
</evidence>
<accession>A0A2W5R3A3</accession>
<dbReference type="Proteomes" id="UP000248887">
    <property type="component" value="Unassembled WGS sequence"/>
</dbReference>
<evidence type="ECO:0000313" key="3">
    <source>
        <dbReference type="Proteomes" id="UP000248887"/>
    </source>
</evidence>
<comment type="caution">
    <text evidence="2">The sequence shown here is derived from an EMBL/GenBank/DDBJ whole genome shotgun (WGS) entry which is preliminary data.</text>
</comment>
<dbReference type="InterPro" id="IPR009380">
    <property type="entry name" value="DUF1036"/>
</dbReference>
<evidence type="ECO:0008006" key="4">
    <source>
        <dbReference type="Google" id="ProtNLM"/>
    </source>
</evidence>
<feature type="compositionally biased region" description="Low complexity" evidence="1">
    <location>
        <begin position="167"/>
        <end position="181"/>
    </location>
</feature>
<gene>
    <name evidence="2" type="ORF">DI549_05005</name>
</gene>
<reference evidence="2 3" key="1">
    <citation type="submission" date="2017-08" db="EMBL/GenBank/DDBJ databases">
        <title>Infants hospitalized years apart are colonized by the same room-sourced microbial strains.</title>
        <authorList>
            <person name="Brooks B."/>
            <person name="Olm M.R."/>
            <person name="Firek B.A."/>
            <person name="Baker R."/>
            <person name="Thomas B.C."/>
            <person name="Morowitz M.J."/>
            <person name="Banfield J.F."/>
        </authorList>
    </citation>
    <scope>NUCLEOTIDE SEQUENCE [LARGE SCALE GENOMIC DNA]</scope>
    <source>
        <strain evidence="2">S2_005_001_R2_27</strain>
    </source>
</reference>
<sequence length="189" mass="20481">MISAPYSSTAENLSAVRRICAAGWQRLARGAGRALLAGAVLVPVAAVMAPAPAAADFRLCNRSTSRVGIALGYKDGNSWSTEGWWNIGANSCETLLRGDLVARFYYVYAIDYDLGGEWSGKAYMCTREKEFTIRGIEDCLARGYDRTGFFEVDTQEQKSWTVQLTEAAQKTPAQQPGAPAAHPAPPKKP</sequence>
<protein>
    <recommendedName>
        <fullName evidence="4">DUF1036 domain-containing protein</fullName>
    </recommendedName>
</protein>